<evidence type="ECO:0000256" key="8">
    <source>
        <dbReference type="ARBA" id="ARBA00022729"/>
    </source>
</evidence>
<dbReference type="EMBL" id="JAXIOK010000013">
    <property type="protein sequence ID" value="KAK4756953.1"/>
    <property type="molecule type" value="Genomic_DNA"/>
</dbReference>
<accession>A0AAN7K3S6</accession>
<dbReference type="Proteomes" id="UP001345219">
    <property type="component" value="Chromosome 6"/>
</dbReference>
<evidence type="ECO:0000256" key="10">
    <source>
        <dbReference type="ARBA" id="ARBA00022786"/>
    </source>
</evidence>
<comment type="similarity">
    <text evidence="14">Belongs to the RING-type zinc finger family. ATL subfamily.</text>
</comment>
<evidence type="ECO:0000256" key="1">
    <source>
        <dbReference type="ARBA" id="ARBA00000900"/>
    </source>
</evidence>
<keyword evidence="9 15" id="KW-0863">Zinc-finger</keyword>
<evidence type="ECO:0000256" key="3">
    <source>
        <dbReference type="ARBA" id="ARBA00004906"/>
    </source>
</evidence>
<feature type="domain" description="RING-type" evidence="18">
    <location>
        <begin position="133"/>
        <end position="175"/>
    </location>
</feature>
<dbReference type="SMART" id="SM00184">
    <property type="entry name" value="RING"/>
    <property type="match status" value="1"/>
</dbReference>
<dbReference type="AlphaFoldDB" id="A0AAN7K3S6"/>
<sequence length="500" mass="56548">MEMDRTRHGAILTVVYLSLDEGCLLVRAQYQGDLGRGSSDKVSNFQPSLAVVIGVLFILFSATFIILMYAKFCRHGGWGARSGRFAAEGGGGDGSNNIFSRSRRFSGIDKTVIESLPFFRFSSLRGSRTGLECSVCLSKFEDVEILRLLPKCKHAFHIGCIDHWLERHSTCPLCRRRVSPDDPGIFAYSNSMRLLTSLNRQSQRIDIQDSNSFRIFIEREEDDEMSPSSIRIGSSFRKLFNGSTNNNNISSSNGGKDEESLLVIQEVGKKQKALHRFNHRVVVSDVMFQRRWSNVSSSDLMFLNSEMLTALSSDRFSAADLLEESDMDGNGDVHHDRKWVLESNLIMKPISKTGQISSGPTTANGPKIAQEVEKRSQSEITAVSRFGMYSTRGSNRKEERKRQLWLPIARRTVQWIAQRESRRPPSPNINTGQTHRPGQGQWKRQKDITWELVFFHANDQILTHDCVGEREHTRFAKAKPEACKQGQPIDHRMGRGSLGR</sequence>
<keyword evidence="20" id="KW-1185">Reference proteome</keyword>
<dbReference type="GO" id="GO:0008270">
    <property type="term" value="F:zinc ion binding"/>
    <property type="evidence" value="ECO:0007669"/>
    <property type="project" value="UniProtKB-KW"/>
</dbReference>
<protein>
    <recommendedName>
        <fullName evidence="4">RING-type E3 ubiquitin transferase</fullName>
        <ecNumber evidence="4">2.3.2.27</ecNumber>
    </recommendedName>
</protein>
<organism evidence="19 20">
    <name type="scientific">Trapa incisa</name>
    <dbReference type="NCBI Taxonomy" id="236973"/>
    <lineage>
        <taxon>Eukaryota</taxon>
        <taxon>Viridiplantae</taxon>
        <taxon>Streptophyta</taxon>
        <taxon>Embryophyta</taxon>
        <taxon>Tracheophyta</taxon>
        <taxon>Spermatophyta</taxon>
        <taxon>Magnoliopsida</taxon>
        <taxon>eudicotyledons</taxon>
        <taxon>Gunneridae</taxon>
        <taxon>Pentapetalae</taxon>
        <taxon>rosids</taxon>
        <taxon>malvids</taxon>
        <taxon>Myrtales</taxon>
        <taxon>Lythraceae</taxon>
        <taxon>Trapa</taxon>
    </lineage>
</organism>
<dbReference type="GO" id="GO:0061630">
    <property type="term" value="F:ubiquitin protein ligase activity"/>
    <property type="evidence" value="ECO:0007669"/>
    <property type="project" value="UniProtKB-EC"/>
</dbReference>
<evidence type="ECO:0000313" key="20">
    <source>
        <dbReference type="Proteomes" id="UP001345219"/>
    </source>
</evidence>
<feature type="transmembrane region" description="Helical" evidence="17">
    <location>
        <begin position="49"/>
        <end position="70"/>
    </location>
</feature>
<keyword evidence="6 17" id="KW-0812">Transmembrane</keyword>
<gene>
    <name evidence="19" type="ORF">SAY87_007080</name>
</gene>
<evidence type="ECO:0000256" key="13">
    <source>
        <dbReference type="ARBA" id="ARBA00023136"/>
    </source>
</evidence>
<dbReference type="CDD" id="cd16461">
    <property type="entry name" value="RING-H2_EL5-like"/>
    <property type="match status" value="1"/>
</dbReference>
<dbReference type="Gene3D" id="3.30.40.10">
    <property type="entry name" value="Zinc/RING finger domain, C3HC4 (zinc finger)"/>
    <property type="match status" value="1"/>
</dbReference>
<keyword evidence="8" id="KW-0732">Signal</keyword>
<evidence type="ECO:0000256" key="14">
    <source>
        <dbReference type="ARBA" id="ARBA00024209"/>
    </source>
</evidence>
<dbReference type="InterPro" id="IPR013083">
    <property type="entry name" value="Znf_RING/FYVE/PHD"/>
</dbReference>
<evidence type="ECO:0000256" key="7">
    <source>
        <dbReference type="ARBA" id="ARBA00022723"/>
    </source>
</evidence>
<keyword evidence="13 17" id="KW-0472">Membrane</keyword>
<name>A0AAN7K3S6_9MYRT</name>
<proteinExistence type="inferred from homology"/>
<evidence type="ECO:0000256" key="6">
    <source>
        <dbReference type="ARBA" id="ARBA00022692"/>
    </source>
</evidence>
<evidence type="ECO:0000256" key="11">
    <source>
        <dbReference type="ARBA" id="ARBA00022833"/>
    </source>
</evidence>
<comment type="pathway">
    <text evidence="3">Protein modification; protein ubiquitination.</text>
</comment>
<dbReference type="SUPFAM" id="SSF57850">
    <property type="entry name" value="RING/U-box"/>
    <property type="match status" value="1"/>
</dbReference>
<feature type="region of interest" description="Disordered" evidence="16">
    <location>
        <begin position="478"/>
        <end position="500"/>
    </location>
</feature>
<keyword evidence="12 17" id="KW-1133">Transmembrane helix</keyword>
<evidence type="ECO:0000259" key="18">
    <source>
        <dbReference type="PROSITE" id="PS50089"/>
    </source>
</evidence>
<reference evidence="19 20" key="1">
    <citation type="journal article" date="2023" name="Hortic Res">
        <title>Pangenome of water caltrop reveals structural variations and asymmetric subgenome divergence after allopolyploidization.</title>
        <authorList>
            <person name="Zhang X."/>
            <person name="Chen Y."/>
            <person name="Wang L."/>
            <person name="Yuan Y."/>
            <person name="Fang M."/>
            <person name="Shi L."/>
            <person name="Lu R."/>
            <person name="Comes H.P."/>
            <person name="Ma Y."/>
            <person name="Chen Y."/>
            <person name="Huang G."/>
            <person name="Zhou Y."/>
            <person name="Zheng Z."/>
            <person name="Qiu Y."/>
        </authorList>
    </citation>
    <scope>NUCLEOTIDE SEQUENCE [LARGE SCALE GENOMIC DNA]</scope>
    <source>
        <tissue evidence="19">Roots</tissue>
    </source>
</reference>
<comment type="subcellular location">
    <subcellularLocation>
        <location evidence="2">Membrane</location>
        <topology evidence="2">Single-pass membrane protein</topology>
    </subcellularLocation>
</comment>
<dbReference type="PROSITE" id="PS50089">
    <property type="entry name" value="ZF_RING_2"/>
    <property type="match status" value="1"/>
</dbReference>
<dbReference type="EC" id="2.3.2.27" evidence="4"/>
<evidence type="ECO:0000313" key="19">
    <source>
        <dbReference type="EMBL" id="KAK4756953.1"/>
    </source>
</evidence>
<evidence type="ECO:0000256" key="2">
    <source>
        <dbReference type="ARBA" id="ARBA00004167"/>
    </source>
</evidence>
<evidence type="ECO:0000256" key="12">
    <source>
        <dbReference type="ARBA" id="ARBA00022989"/>
    </source>
</evidence>
<evidence type="ECO:0000256" key="17">
    <source>
        <dbReference type="SAM" id="Phobius"/>
    </source>
</evidence>
<dbReference type="InterPro" id="IPR001841">
    <property type="entry name" value="Znf_RING"/>
</dbReference>
<dbReference type="PANTHER" id="PTHR46539:SF1">
    <property type="entry name" value="E3 UBIQUITIN-PROTEIN LIGASE ATL42"/>
    <property type="match status" value="1"/>
</dbReference>
<dbReference type="Pfam" id="PF13639">
    <property type="entry name" value="zf-RING_2"/>
    <property type="match status" value="1"/>
</dbReference>
<feature type="region of interest" description="Disordered" evidence="16">
    <location>
        <begin position="418"/>
        <end position="443"/>
    </location>
</feature>
<evidence type="ECO:0000256" key="15">
    <source>
        <dbReference type="PROSITE-ProRule" id="PRU00175"/>
    </source>
</evidence>
<dbReference type="FunFam" id="3.30.40.10:FF:000285">
    <property type="entry name" value="RING-H2 finger protein ATL43"/>
    <property type="match status" value="1"/>
</dbReference>
<evidence type="ECO:0000256" key="9">
    <source>
        <dbReference type="ARBA" id="ARBA00022771"/>
    </source>
</evidence>
<evidence type="ECO:0000256" key="5">
    <source>
        <dbReference type="ARBA" id="ARBA00022679"/>
    </source>
</evidence>
<keyword evidence="7" id="KW-0479">Metal-binding</keyword>
<keyword evidence="11" id="KW-0862">Zinc</keyword>
<keyword evidence="10" id="KW-0833">Ubl conjugation pathway</keyword>
<evidence type="ECO:0000256" key="4">
    <source>
        <dbReference type="ARBA" id="ARBA00012483"/>
    </source>
</evidence>
<comment type="catalytic activity">
    <reaction evidence="1">
        <text>S-ubiquitinyl-[E2 ubiquitin-conjugating enzyme]-L-cysteine + [acceptor protein]-L-lysine = [E2 ubiquitin-conjugating enzyme]-L-cysteine + N(6)-ubiquitinyl-[acceptor protein]-L-lysine.</text>
        <dbReference type="EC" id="2.3.2.27"/>
    </reaction>
</comment>
<dbReference type="PANTHER" id="PTHR46539">
    <property type="entry name" value="E3 UBIQUITIN-PROTEIN LIGASE ATL42"/>
    <property type="match status" value="1"/>
</dbReference>
<dbReference type="GO" id="GO:0016020">
    <property type="term" value="C:membrane"/>
    <property type="evidence" value="ECO:0007669"/>
    <property type="project" value="UniProtKB-SubCell"/>
</dbReference>
<keyword evidence="5" id="KW-0808">Transferase</keyword>
<evidence type="ECO:0000256" key="16">
    <source>
        <dbReference type="SAM" id="MobiDB-lite"/>
    </source>
</evidence>
<comment type="caution">
    <text evidence="19">The sequence shown here is derived from an EMBL/GenBank/DDBJ whole genome shotgun (WGS) entry which is preliminary data.</text>
</comment>